<feature type="domain" description="DAGKc" evidence="3">
    <location>
        <begin position="1"/>
        <end position="135"/>
    </location>
</feature>
<evidence type="ECO:0000313" key="4">
    <source>
        <dbReference type="EMBL" id="MBM9477017.1"/>
    </source>
</evidence>
<comment type="caution">
    <text evidence="4">The sequence shown here is derived from an EMBL/GenBank/DDBJ whole genome shotgun (WGS) entry which is preliminary data.</text>
</comment>
<protein>
    <submittedName>
        <fullName evidence="4">Diacylglycerol kinase family lipid kinase</fullName>
    </submittedName>
</protein>
<evidence type="ECO:0000259" key="3">
    <source>
        <dbReference type="PROSITE" id="PS50146"/>
    </source>
</evidence>
<keyword evidence="4" id="KW-0808">Transferase</keyword>
<dbReference type="PANTHER" id="PTHR12358:SF106">
    <property type="entry name" value="LIPID KINASE YEGS"/>
    <property type="match status" value="1"/>
</dbReference>
<comment type="cofactor">
    <cofactor evidence="1">
        <name>Mg(2+)</name>
        <dbReference type="ChEBI" id="CHEBI:18420"/>
    </cofactor>
</comment>
<dbReference type="GO" id="GO:0004143">
    <property type="term" value="F:ATP-dependent diacylglycerol kinase activity"/>
    <property type="evidence" value="ECO:0007669"/>
    <property type="project" value="TreeGrafter"/>
</dbReference>
<organism evidence="4 5">
    <name type="scientific">Nakamurella flavida</name>
    <dbReference type="NCBI Taxonomy" id="363630"/>
    <lineage>
        <taxon>Bacteria</taxon>
        <taxon>Bacillati</taxon>
        <taxon>Actinomycetota</taxon>
        <taxon>Actinomycetes</taxon>
        <taxon>Nakamurellales</taxon>
        <taxon>Nakamurellaceae</taxon>
        <taxon>Nakamurella</taxon>
    </lineage>
</organism>
<evidence type="ECO:0000256" key="2">
    <source>
        <dbReference type="ARBA" id="ARBA00005983"/>
    </source>
</evidence>
<dbReference type="Gene3D" id="3.40.50.10330">
    <property type="entry name" value="Probable inorganic polyphosphate/atp-NAD kinase, domain 1"/>
    <property type="match status" value="1"/>
</dbReference>
<dbReference type="InterPro" id="IPR001206">
    <property type="entry name" value="Diacylglycerol_kinase_cat_dom"/>
</dbReference>
<name>A0A939C6A9_9ACTN</name>
<dbReference type="Proteomes" id="UP000663801">
    <property type="component" value="Unassembled WGS sequence"/>
</dbReference>
<sequence>MRALLIVNPHATSTTAGRRDLLAHALAADLSLTVAHTAGRGHAADLAAQAADDGVDVIVVHAGDGTVNEVVNGMLARGVRPDAPALAVVPGGSTNVFARAVGIEADPTLATEQILAALAARRRHTVSLGRVGERYFTFNSGMGLDADVVRAVEAQRAGGRTISNVMHLRLAVAEFFRGERRTPRMSLQLAGRADPDPAYLVFVSNVDPWTYLGHRPVHTNSGTTPAGGLGVFAMTDMGLPGALRVAGQMLRSTGGPHSSALIRSDDEQQIRVTSPRPVAVQADGDYLGEFTDVVFTSVPRAVDIVV</sequence>
<dbReference type="EMBL" id="JAERWL010000009">
    <property type="protein sequence ID" value="MBM9477017.1"/>
    <property type="molecule type" value="Genomic_DNA"/>
</dbReference>
<dbReference type="SMART" id="SM00046">
    <property type="entry name" value="DAGKc"/>
    <property type="match status" value="1"/>
</dbReference>
<dbReference type="InterPro" id="IPR017438">
    <property type="entry name" value="ATP-NAD_kinase_N"/>
</dbReference>
<evidence type="ECO:0000256" key="1">
    <source>
        <dbReference type="ARBA" id="ARBA00001946"/>
    </source>
</evidence>
<accession>A0A939C6A9</accession>
<dbReference type="InterPro" id="IPR016064">
    <property type="entry name" value="NAD/diacylglycerol_kinase_sf"/>
</dbReference>
<dbReference type="Gene3D" id="2.60.200.40">
    <property type="match status" value="1"/>
</dbReference>
<dbReference type="PANTHER" id="PTHR12358">
    <property type="entry name" value="SPHINGOSINE KINASE"/>
    <property type="match status" value="1"/>
</dbReference>
<evidence type="ECO:0000313" key="5">
    <source>
        <dbReference type="Proteomes" id="UP000663801"/>
    </source>
</evidence>
<dbReference type="RefSeq" id="WP_205257124.1">
    <property type="nucleotide sequence ID" value="NZ_BAAAPV010000001.1"/>
</dbReference>
<keyword evidence="5" id="KW-1185">Reference proteome</keyword>
<gene>
    <name evidence="4" type="ORF">JL107_11210</name>
</gene>
<comment type="similarity">
    <text evidence="2">Belongs to the diacylglycerol/lipid kinase family.</text>
</comment>
<dbReference type="Pfam" id="PF00781">
    <property type="entry name" value="DAGK_cat"/>
    <property type="match status" value="1"/>
</dbReference>
<keyword evidence="4" id="KW-0418">Kinase</keyword>
<dbReference type="SUPFAM" id="SSF111331">
    <property type="entry name" value="NAD kinase/diacylglycerol kinase-like"/>
    <property type="match status" value="1"/>
</dbReference>
<dbReference type="AlphaFoldDB" id="A0A939C6A9"/>
<dbReference type="GO" id="GO:0005886">
    <property type="term" value="C:plasma membrane"/>
    <property type="evidence" value="ECO:0007669"/>
    <property type="project" value="TreeGrafter"/>
</dbReference>
<dbReference type="PROSITE" id="PS50146">
    <property type="entry name" value="DAGK"/>
    <property type="match status" value="1"/>
</dbReference>
<dbReference type="InterPro" id="IPR050187">
    <property type="entry name" value="Lipid_Phosphate_FormReg"/>
</dbReference>
<reference evidence="4" key="1">
    <citation type="submission" date="2021-01" db="EMBL/GenBank/DDBJ databases">
        <title>KCTC 19127 draft genome.</title>
        <authorList>
            <person name="An D."/>
        </authorList>
    </citation>
    <scope>NUCLEOTIDE SEQUENCE</scope>
    <source>
        <strain evidence="4">KCTC 19127</strain>
    </source>
</reference>
<proteinExistence type="inferred from homology"/>